<dbReference type="GO" id="GO:0045892">
    <property type="term" value="P:negative regulation of DNA-templated transcription"/>
    <property type="evidence" value="ECO:0007669"/>
    <property type="project" value="TreeGrafter"/>
</dbReference>
<protein>
    <submittedName>
        <fullName evidence="6">Transcriptional regulator, IclR family</fullName>
    </submittedName>
</protein>
<dbReference type="PANTHER" id="PTHR30136:SF35">
    <property type="entry name" value="HTH-TYPE TRANSCRIPTIONAL REGULATOR RV1719"/>
    <property type="match status" value="1"/>
</dbReference>
<dbReference type="Gene3D" id="1.10.10.10">
    <property type="entry name" value="Winged helix-like DNA-binding domain superfamily/Winged helix DNA-binding domain"/>
    <property type="match status" value="1"/>
</dbReference>
<dbReference type="Pfam" id="PF09339">
    <property type="entry name" value="HTH_IclR"/>
    <property type="match status" value="1"/>
</dbReference>
<evidence type="ECO:0000256" key="3">
    <source>
        <dbReference type="ARBA" id="ARBA00023163"/>
    </source>
</evidence>
<dbReference type="Gene3D" id="3.30.450.40">
    <property type="match status" value="1"/>
</dbReference>
<dbReference type="InterPro" id="IPR005471">
    <property type="entry name" value="Tscrpt_reg_IclR_N"/>
</dbReference>
<evidence type="ECO:0000259" key="4">
    <source>
        <dbReference type="PROSITE" id="PS51077"/>
    </source>
</evidence>
<keyword evidence="1" id="KW-0805">Transcription regulation</keyword>
<dbReference type="PROSITE" id="PS51078">
    <property type="entry name" value="ICLR_ED"/>
    <property type="match status" value="1"/>
</dbReference>
<dbReference type="InterPro" id="IPR036388">
    <property type="entry name" value="WH-like_DNA-bd_sf"/>
</dbReference>
<dbReference type="PROSITE" id="PS51077">
    <property type="entry name" value="HTH_ICLR"/>
    <property type="match status" value="1"/>
</dbReference>
<proteinExistence type="predicted"/>
<keyword evidence="3" id="KW-0804">Transcription</keyword>
<dbReference type="Pfam" id="PF01614">
    <property type="entry name" value="IclR_C"/>
    <property type="match status" value="1"/>
</dbReference>
<evidence type="ECO:0000256" key="1">
    <source>
        <dbReference type="ARBA" id="ARBA00023015"/>
    </source>
</evidence>
<evidence type="ECO:0000313" key="7">
    <source>
        <dbReference type="Proteomes" id="UP000199548"/>
    </source>
</evidence>
<dbReference type="SUPFAM" id="SSF46785">
    <property type="entry name" value="Winged helix' DNA-binding domain"/>
    <property type="match status" value="1"/>
</dbReference>
<evidence type="ECO:0000313" key="6">
    <source>
        <dbReference type="EMBL" id="SFJ29634.1"/>
    </source>
</evidence>
<keyword evidence="7" id="KW-1185">Reference proteome</keyword>
<feature type="domain" description="HTH iclR-type" evidence="4">
    <location>
        <begin position="9"/>
        <end position="71"/>
    </location>
</feature>
<reference evidence="6 7" key="1">
    <citation type="submission" date="2016-10" db="EMBL/GenBank/DDBJ databases">
        <authorList>
            <person name="de Groot N.N."/>
        </authorList>
    </citation>
    <scope>NUCLEOTIDE SEQUENCE [LARGE SCALE GENOMIC DNA]</scope>
    <source>
        <strain evidence="6 7">LMG 23650</strain>
    </source>
</reference>
<dbReference type="GO" id="GO:0003677">
    <property type="term" value="F:DNA binding"/>
    <property type="evidence" value="ECO:0007669"/>
    <property type="project" value="UniProtKB-KW"/>
</dbReference>
<dbReference type="InterPro" id="IPR036390">
    <property type="entry name" value="WH_DNA-bd_sf"/>
</dbReference>
<keyword evidence="2" id="KW-0238">DNA-binding</keyword>
<organism evidence="6 7">
    <name type="scientific">Paraburkholderia megapolitana</name>
    <dbReference type="NCBI Taxonomy" id="420953"/>
    <lineage>
        <taxon>Bacteria</taxon>
        <taxon>Pseudomonadati</taxon>
        <taxon>Pseudomonadota</taxon>
        <taxon>Betaproteobacteria</taxon>
        <taxon>Burkholderiales</taxon>
        <taxon>Burkholderiaceae</taxon>
        <taxon>Paraburkholderia</taxon>
    </lineage>
</organism>
<sequence>MATEKNAQVKSADRVLDLFELLSRSSRGISHSDIADRLGIPKSSLSPLLRNMVSRGYVIAGADGRSYQLGPQLLQLVRAGRIAIDLAKEAEIFLQHATREVAESSAFNQFQGDQLEVVATVLGPHRLVTHMKVGDVAPLYVTSGGKAMLALMPDEFQKEYFRRVRFQAWTESTIVRRADLEKQLAEIRQTGIAYSLEEWTPGIVGVGVAVVGPDQWPVGAVNFAIPAARFDEALRQRAERALRRCAADMQRLFSDSDSLPASTDE</sequence>
<dbReference type="SUPFAM" id="SSF55781">
    <property type="entry name" value="GAF domain-like"/>
    <property type="match status" value="1"/>
</dbReference>
<dbReference type="EMBL" id="FOQU01000006">
    <property type="protein sequence ID" value="SFJ29634.1"/>
    <property type="molecule type" value="Genomic_DNA"/>
</dbReference>
<evidence type="ECO:0000256" key="2">
    <source>
        <dbReference type="ARBA" id="ARBA00023125"/>
    </source>
</evidence>
<dbReference type="InterPro" id="IPR029016">
    <property type="entry name" value="GAF-like_dom_sf"/>
</dbReference>
<dbReference type="PANTHER" id="PTHR30136">
    <property type="entry name" value="HELIX-TURN-HELIX TRANSCRIPTIONAL REGULATOR, ICLR FAMILY"/>
    <property type="match status" value="1"/>
</dbReference>
<accession>A0A1I3Q5W7</accession>
<dbReference type="SMART" id="SM00346">
    <property type="entry name" value="HTH_ICLR"/>
    <property type="match status" value="1"/>
</dbReference>
<dbReference type="InterPro" id="IPR050707">
    <property type="entry name" value="HTH_MetabolicPath_Reg"/>
</dbReference>
<name>A0A1I3Q5W7_9BURK</name>
<dbReference type="OrthoDB" id="8858707at2"/>
<dbReference type="InterPro" id="IPR014757">
    <property type="entry name" value="Tscrpt_reg_IclR_C"/>
</dbReference>
<dbReference type="RefSeq" id="WP_091015336.1">
    <property type="nucleotide sequence ID" value="NZ_CP041743.1"/>
</dbReference>
<dbReference type="STRING" id="420953.SAMN05192543_106242"/>
<dbReference type="Proteomes" id="UP000199548">
    <property type="component" value="Unassembled WGS sequence"/>
</dbReference>
<dbReference type="GO" id="GO:0003700">
    <property type="term" value="F:DNA-binding transcription factor activity"/>
    <property type="evidence" value="ECO:0007669"/>
    <property type="project" value="TreeGrafter"/>
</dbReference>
<evidence type="ECO:0000259" key="5">
    <source>
        <dbReference type="PROSITE" id="PS51078"/>
    </source>
</evidence>
<dbReference type="AlphaFoldDB" id="A0A1I3Q5W7"/>
<gene>
    <name evidence="6" type="ORF">SAMN05192543_106242</name>
</gene>
<feature type="domain" description="IclR-ED" evidence="5">
    <location>
        <begin position="65"/>
        <end position="255"/>
    </location>
</feature>